<evidence type="ECO:0000256" key="1">
    <source>
        <dbReference type="SAM" id="Phobius"/>
    </source>
</evidence>
<keyword evidence="1" id="KW-0812">Transmembrane</keyword>
<dbReference type="AlphaFoldDB" id="A0A382GT14"/>
<organism evidence="2">
    <name type="scientific">marine metagenome</name>
    <dbReference type="NCBI Taxonomy" id="408172"/>
    <lineage>
        <taxon>unclassified sequences</taxon>
        <taxon>metagenomes</taxon>
        <taxon>ecological metagenomes</taxon>
    </lineage>
</organism>
<reference evidence="2" key="1">
    <citation type="submission" date="2018-05" db="EMBL/GenBank/DDBJ databases">
        <authorList>
            <person name="Lanie J.A."/>
            <person name="Ng W.-L."/>
            <person name="Kazmierczak K.M."/>
            <person name="Andrzejewski T.M."/>
            <person name="Davidsen T.M."/>
            <person name="Wayne K.J."/>
            <person name="Tettelin H."/>
            <person name="Glass J.I."/>
            <person name="Rusch D."/>
            <person name="Podicherti R."/>
            <person name="Tsui H.-C.T."/>
            <person name="Winkler M.E."/>
        </authorList>
    </citation>
    <scope>NUCLEOTIDE SEQUENCE</scope>
</reference>
<accession>A0A382GT14</accession>
<keyword evidence="1" id="KW-1133">Transmembrane helix</keyword>
<protein>
    <submittedName>
        <fullName evidence="2">Uncharacterized protein</fullName>
    </submittedName>
</protein>
<sequence>MVDSKQLEPEENERREKINRRLVIFGILVVFLSFAWHVGSAFIFGEK</sequence>
<feature type="transmembrane region" description="Helical" evidence="1">
    <location>
        <begin position="22"/>
        <end position="44"/>
    </location>
</feature>
<evidence type="ECO:0000313" key="2">
    <source>
        <dbReference type="EMBL" id="SVB78238.1"/>
    </source>
</evidence>
<gene>
    <name evidence="2" type="ORF">METZ01_LOCUS231092</name>
</gene>
<name>A0A382GT14_9ZZZZ</name>
<dbReference type="EMBL" id="UINC01057269">
    <property type="protein sequence ID" value="SVB78238.1"/>
    <property type="molecule type" value="Genomic_DNA"/>
</dbReference>
<proteinExistence type="predicted"/>
<keyword evidence="1" id="KW-0472">Membrane</keyword>